<organism evidence="2 3">
    <name type="scientific">Dendrobium thyrsiflorum</name>
    <name type="common">Pinecone-like raceme dendrobium</name>
    <name type="synonym">Orchid</name>
    <dbReference type="NCBI Taxonomy" id="117978"/>
    <lineage>
        <taxon>Eukaryota</taxon>
        <taxon>Viridiplantae</taxon>
        <taxon>Streptophyta</taxon>
        <taxon>Embryophyta</taxon>
        <taxon>Tracheophyta</taxon>
        <taxon>Spermatophyta</taxon>
        <taxon>Magnoliopsida</taxon>
        <taxon>Liliopsida</taxon>
        <taxon>Asparagales</taxon>
        <taxon>Orchidaceae</taxon>
        <taxon>Epidendroideae</taxon>
        <taxon>Malaxideae</taxon>
        <taxon>Dendrobiinae</taxon>
        <taxon>Dendrobium</taxon>
    </lineage>
</organism>
<evidence type="ECO:0000313" key="3">
    <source>
        <dbReference type="Proteomes" id="UP001552299"/>
    </source>
</evidence>
<dbReference type="PANTHER" id="PTHR36374:SF1">
    <property type="entry name" value="OS01G0969000 PROTEIN"/>
    <property type="match status" value="1"/>
</dbReference>
<evidence type="ECO:0000256" key="1">
    <source>
        <dbReference type="SAM" id="Phobius"/>
    </source>
</evidence>
<keyword evidence="1" id="KW-0812">Transmembrane</keyword>
<reference evidence="2 3" key="1">
    <citation type="journal article" date="2024" name="Plant Biotechnol. J.">
        <title>Dendrobium thyrsiflorum genome and its molecular insights into genes involved in important horticultural traits.</title>
        <authorList>
            <person name="Chen B."/>
            <person name="Wang J.Y."/>
            <person name="Zheng P.J."/>
            <person name="Li K.L."/>
            <person name="Liang Y.M."/>
            <person name="Chen X.F."/>
            <person name="Zhang C."/>
            <person name="Zhao X."/>
            <person name="He X."/>
            <person name="Zhang G.Q."/>
            <person name="Liu Z.J."/>
            <person name="Xu Q."/>
        </authorList>
    </citation>
    <scope>NUCLEOTIDE SEQUENCE [LARGE SCALE GENOMIC DNA]</scope>
    <source>
        <strain evidence="2">GZMU011</strain>
    </source>
</reference>
<keyword evidence="1" id="KW-0472">Membrane</keyword>
<dbReference type="AlphaFoldDB" id="A0ABD0V923"/>
<dbReference type="Proteomes" id="UP001552299">
    <property type="component" value="Unassembled WGS sequence"/>
</dbReference>
<protein>
    <recommendedName>
        <fullName evidence="4">SURF1-like protein</fullName>
    </recommendedName>
</protein>
<gene>
    <name evidence="2" type="ORF">M5K25_008134</name>
</gene>
<comment type="caution">
    <text evidence="2">The sequence shown here is derived from an EMBL/GenBank/DDBJ whole genome shotgun (WGS) entry which is preliminary data.</text>
</comment>
<name>A0ABD0V923_DENTH</name>
<sequence length="92" mass="10622">MGSITENGLYQVARTEKSAIVSEGENFLGNSPSMVVFPRQIIDLPPLKLEVEDSFEDMNPRNMWQVYALGGFMLAKWIWARWKERRGNSQEE</sequence>
<evidence type="ECO:0000313" key="2">
    <source>
        <dbReference type="EMBL" id="KAL0921098.1"/>
    </source>
</evidence>
<dbReference type="EMBL" id="JANQDX010000007">
    <property type="protein sequence ID" value="KAL0921098.1"/>
    <property type="molecule type" value="Genomic_DNA"/>
</dbReference>
<evidence type="ECO:0008006" key="4">
    <source>
        <dbReference type="Google" id="ProtNLM"/>
    </source>
</evidence>
<feature type="transmembrane region" description="Helical" evidence="1">
    <location>
        <begin position="64"/>
        <end position="82"/>
    </location>
</feature>
<keyword evidence="1" id="KW-1133">Transmembrane helix</keyword>
<accession>A0ABD0V923</accession>
<proteinExistence type="predicted"/>
<keyword evidence="3" id="KW-1185">Reference proteome</keyword>
<dbReference type="PANTHER" id="PTHR36374">
    <property type="entry name" value="OS01G0969000 PROTEIN"/>
    <property type="match status" value="1"/>
</dbReference>